<keyword evidence="2 4" id="KW-0371">Homeobox</keyword>
<evidence type="ECO:0000313" key="7">
    <source>
        <dbReference type="EMBL" id="CAD8748573.1"/>
    </source>
</evidence>
<dbReference type="InterPro" id="IPR008422">
    <property type="entry name" value="KN_HD"/>
</dbReference>
<feature type="compositionally biased region" description="Basic residues" evidence="5">
    <location>
        <begin position="31"/>
        <end position="43"/>
    </location>
</feature>
<keyword evidence="3 4" id="KW-0539">Nucleus</keyword>
<dbReference type="SUPFAM" id="SSF46689">
    <property type="entry name" value="Homeodomain-like"/>
    <property type="match status" value="1"/>
</dbReference>
<protein>
    <recommendedName>
        <fullName evidence="6">Homeobox domain-containing protein</fullName>
    </recommendedName>
</protein>
<dbReference type="Pfam" id="PF05920">
    <property type="entry name" value="Homeobox_KN"/>
    <property type="match status" value="1"/>
</dbReference>
<dbReference type="GO" id="GO:0005634">
    <property type="term" value="C:nucleus"/>
    <property type="evidence" value="ECO:0007669"/>
    <property type="project" value="UniProtKB-SubCell"/>
</dbReference>
<evidence type="ECO:0000256" key="3">
    <source>
        <dbReference type="ARBA" id="ARBA00023242"/>
    </source>
</evidence>
<evidence type="ECO:0000256" key="1">
    <source>
        <dbReference type="ARBA" id="ARBA00023125"/>
    </source>
</evidence>
<reference evidence="7" key="1">
    <citation type="submission" date="2021-01" db="EMBL/GenBank/DDBJ databases">
        <authorList>
            <person name="Corre E."/>
            <person name="Pelletier E."/>
            <person name="Niang G."/>
            <person name="Scheremetjew M."/>
            <person name="Finn R."/>
            <person name="Kale V."/>
            <person name="Holt S."/>
            <person name="Cochrane G."/>
            <person name="Meng A."/>
            <person name="Brown T."/>
            <person name="Cohen L."/>
        </authorList>
    </citation>
    <scope>NUCLEOTIDE SEQUENCE</scope>
    <source>
        <strain evidence="7">CCMP441</strain>
    </source>
</reference>
<accession>A0A7S0U1M3</accession>
<dbReference type="InterPro" id="IPR009057">
    <property type="entry name" value="Homeodomain-like_sf"/>
</dbReference>
<dbReference type="AlphaFoldDB" id="A0A7S0U1M3"/>
<dbReference type="InterPro" id="IPR050224">
    <property type="entry name" value="TALE_homeobox"/>
</dbReference>
<feature type="region of interest" description="Disordered" evidence="5">
    <location>
        <begin position="1"/>
        <end position="51"/>
    </location>
</feature>
<evidence type="ECO:0000256" key="4">
    <source>
        <dbReference type="PROSITE-ProRule" id="PRU00108"/>
    </source>
</evidence>
<proteinExistence type="predicted"/>
<dbReference type="SMART" id="SM00389">
    <property type="entry name" value="HOX"/>
    <property type="match status" value="1"/>
</dbReference>
<evidence type="ECO:0000259" key="6">
    <source>
        <dbReference type="PROSITE" id="PS50071"/>
    </source>
</evidence>
<comment type="subcellular location">
    <subcellularLocation>
        <location evidence="4">Nucleus</location>
    </subcellularLocation>
</comment>
<evidence type="ECO:0000256" key="2">
    <source>
        <dbReference type="ARBA" id="ARBA00023155"/>
    </source>
</evidence>
<dbReference type="Gene3D" id="1.10.10.60">
    <property type="entry name" value="Homeodomain-like"/>
    <property type="match status" value="1"/>
</dbReference>
<feature type="DNA-binding region" description="Homeobox" evidence="4">
    <location>
        <begin position="48"/>
        <end position="110"/>
    </location>
</feature>
<dbReference type="InterPro" id="IPR001356">
    <property type="entry name" value="HD"/>
</dbReference>
<sequence length="128" mass="14978">MRGRIKKRGANPTPAHQKVSECQVSEYRGLGNRRTRRVKKPRNSRTAPRWSKRNFDKNIVKILLAWYNATSESRRPSQADKQILAEKTGLTVQQVTTWFINHRKRAPRRLEPANRVMVSQARARSCRE</sequence>
<dbReference type="GO" id="GO:0006355">
    <property type="term" value="P:regulation of DNA-templated transcription"/>
    <property type="evidence" value="ECO:0007669"/>
    <property type="project" value="InterPro"/>
</dbReference>
<feature type="domain" description="Homeobox" evidence="6">
    <location>
        <begin position="46"/>
        <end position="109"/>
    </location>
</feature>
<name>A0A7S0U1M3_HEMAN</name>
<evidence type="ECO:0000256" key="5">
    <source>
        <dbReference type="SAM" id="MobiDB-lite"/>
    </source>
</evidence>
<dbReference type="EMBL" id="HBFK01024484">
    <property type="protein sequence ID" value="CAD8748573.1"/>
    <property type="molecule type" value="Transcribed_RNA"/>
</dbReference>
<gene>
    <name evidence="7" type="ORF">HAND1043_LOCUS15070</name>
</gene>
<dbReference type="GO" id="GO:0003677">
    <property type="term" value="F:DNA binding"/>
    <property type="evidence" value="ECO:0007669"/>
    <property type="project" value="UniProtKB-UniRule"/>
</dbReference>
<organism evidence="7">
    <name type="scientific">Hemiselmis andersenii</name>
    <name type="common">Cryptophyte alga</name>
    <dbReference type="NCBI Taxonomy" id="464988"/>
    <lineage>
        <taxon>Eukaryota</taxon>
        <taxon>Cryptophyceae</taxon>
        <taxon>Cryptomonadales</taxon>
        <taxon>Hemiselmidaceae</taxon>
        <taxon>Hemiselmis</taxon>
    </lineage>
</organism>
<dbReference type="CDD" id="cd00086">
    <property type="entry name" value="homeodomain"/>
    <property type="match status" value="1"/>
</dbReference>
<keyword evidence="1 4" id="KW-0238">DNA-binding</keyword>
<dbReference type="PROSITE" id="PS50071">
    <property type="entry name" value="HOMEOBOX_2"/>
    <property type="match status" value="1"/>
</dbReference>
<dbReference type="PANTHER" id="PTHR11850">
    <property type="entry name" value="HOMEOBOX PROTEIN TRANSCRIPTION FACTORS"/>
    <property type="match status" value="1"/>
</dbReference>